<dbReference type="EMBL" id="DPIY01000010">
    <property type="protein sequence ID" value="HCT58028.1"/>
    <property type="molecule type" value="Genomic_DNA"/>
</dbReference>
<sequence>MESIRLQNLRSLRDSSFIRLAPITLLVGGNSSGKSTFLRALPLLRQSAETATTGPILWYGNYVDYGSFTESVSSFTNEKEITLSFRIPVNSTHERVGSSSSLGWRRYPGYRIVAPENTTCDVAISIRGDGITNRNYVRSLELSLLNHVACLYFEEDASLSRFVVNGEEVPRDAHKRIEVRPGIILPRLLVRRDDFDLIANEQLSSPSSLKAYLFRESLVTCLRQFVHGNAKDMSIWSNAARLPLSDQNSMVHHIASLPNLRKGASDSIRRADSASPALSKLIRLLVASSVPAILNDCDIYISQFASRVHYAKPVRATAERYYRQQDLAVNEIDSDGRNVAMFLRSLSLEERTDFSNWLQSELNIKVSAQEDTGHVSLFVAEGGGEYNLADVGFGFSQLLPVVAHLWATQRSRGSIQPVPPTCFAIEQPELHLHPRIQAQLVDVFIRAVKSARKQGIDLRLIIETHSETMVNRIGSKIASSDLAPEDAMVVVFERKPTSPATEVSIASFDAQGALQNWPFGFFEPEL</sequence>
<protein>
    <recommendedName>
        <fullName evidence="1">Endonuclease GajA/Old nuclease/RecF-like AAA domain-containing protein</fullName>
    </recommendedName>
</protein>
<evidence type="ECO:0000259" key="1">
    <source>
        <dbReference type="Pfam" id="PF13175"/>
    </source>
</evidence>
<dbReference type="GO" id="GO:0005524">
    <property type="term" value="F:ATP binding"/>
    <property type="evidence" value="ECO:0007669"/>
    <property type="project" value="InterPro"/>
</dbReference>
<dbReference type="Gene3D" id="3.40.50.300">
    <property type="entry name" value="P-loop containing nucleotide triphosphate hydrolases"/>
    <property type="match status" value="1"/>
</dbReference>
<dbReference type="SUPFAM" id="SSF52540">
    <property type="entry name" value="P-loop containing nucleoside triphosphate hydrolases"/>
    <property type="match status" value="1"/>
</dbReference>
<dbReference type="InterPro" id="IPR051396">
    <property type="entry name" value="Bact_Antivir_Def_Nuclease"/>
</dbReference>
<evidence type="ECO:0000313" key="2">
    <source>
        <dbReference type="EMBL" id="HCT58028.1"/>
    </source>
</evidence>
<name>A0A3D4VBN2_9BACT</name>
<dbReference type="Proteomes" id="UP000264071">
    <property type="component" value="Unassembled WGS sequence"/>
</dbReference>
<comment type="caution">
    <text evidence="2">The sequence shown here is derived from an EMBL/GenBank/DDBJ whole genome shotgun (WGS) entry which is preliminary data.</text>
</comment>
<evidence type="ECO:0000313" key="3">
    <source>
        <dbReference type="Proteomes" id="UP000264071"/>
    </source>
</evidence>
<accession>A0A3D4VBN2</accession>
<dbReference type="Pfam" id="PF13175">
    <property type="entry name" value="AAA_15"/>
    <property type="match status" value="2"/>
</dbReference>
<dbReference type="PANTHER" id="PTHR43581">
    <property type="entry name" value="ATP/GTP PHOSPHATASE"/>
    <property type="match status" value="1"/>
</dbReference>
<feature type="domain" description="Endonuclease GajA/Old nuclease/RecF-like AAA" evidence="1">
    <location>
        <begin position="2"/>
        <end position="48"/>
    </location>
</feature>
<dbReference type="InterPro" id="IPR027417">
    <property type="entry name" value="P-loop_NTPase"/>
</dbReference>
<proteinExistence type="predicted"/>
<dbReference type="InterPro" id="IPR041685">
    <property type="entry name" value="AAA_GajA/Old/RecF-like"/>
</dbReference>
<reference evidence="2 3" key="1">
    <citation type="journal article" date="2018" name="Nat. Biotechnol.">
        <title>A standardized bacterial taxonomy based on genome phylogeny substantially revises the tree of life.</title>
        <authorList>
            <person name="Parks D.H."/>
            <person name="Chuvochina M."/>
            <person name="Waite D.W."/>
            <person name="Rinke C."/>
            <person name="Skarshewski A."/>
            <person name="Chaumeil P.A."/>
            <person name="Hugenholtz P."/>
        </authorList>
    </citation>
    <scope>NUCLEOTIDE SEQUENCE [LARGE SCALE GENOMIC DNA]</scope>
    <source>
        <strain evidence="2">UBA8844</strain>
    </source>
</reference>
<gene>
    <name evidence="2" type="ORF">DGD08_12560</name>
</gene>
<dbReference type="GO" id="GO:0016887">
    <property type="term" value="F:ATP hydrolysis activity"/>
    <property type="evidence" value="ECO:0007669"/>
    <property type="project" value="InterPro"/>
</dbReference>
<organism evidence="2 3">
    <name type="scientific">Gemmatimonas aurantiaca</name>
    <dbReference type="NCBI Taxonomy" id="173480"/>
    <lineage>
        <taxon>Bacteria</taxon>
        <taxon>Pseudomonadati</taxon>
        <taxon>Gemmatimonadota</taxon>
        <taxon>Gemmatimonadia</taxon>
        <taxon>Gemmatimonadales</taxon>
        <taxon>Gemmatimonadaceae</taxon>
        <taxon>Gemmatimonas</taxon>
    </lineage>
</organism>
<dbReference type="OMA" id="WPYGFFE"/>
<dbReference type="AlphaFoldDB" id="A0A3D4VBN2"/>
<dbReference type="PANTHER" id="PTHR43581:SF2">
    <property type="entry name" value="EXCINUCLEASE ATPASE SUBUNIT"/>
    <property type="match status" value="1"/>
</dbReference>
<feature type="domain" description="Endonuclease GajA/Old nuclease/RecF-like AAA" evidence="1">
    <location>
        <begin position="362"/>
        <end position="470"/>
    </location>
</feature>